<organism evidence="2 3">
    <name type="scientific">Trifolium subterraneum</name>
    <name type="common">Subterranean clover</name>
    <dbReference type="NCBI Taxonomy" id="3900"/>
    <lineage>
        <taxon>Eukaryota</taxon>
        <taxon>Viridiplantae</taxon>
        <taxon>Streptophyta</taxon>
        <taxon>Embryophyta</taxon>
        <taxon>Tracheophyta</taxon>
        <taxon>Spermatophyta</taxon>
        <taxon>Magnoliopsida</taxon>
        <taxon>eudicotyledons</taxon>
        <taxon>Gunneridae</taxon>
        <taxon>Pentapetalae</taxon>
        <taxon>rosids</taxon>
        <taxon>fabids</taxon>
        <taxon>Fabales</taxon>
        <taxon>Fabaceae</taxon>
        <taxon>Papilionoideae</taxon>
        <taxon>50 kb inversion clade</taxon>
        <taxon>NPAAA clade</taxon>
        <taxon>Hologalegina</taxon>
        <taxon>IRL clade</taxon>
        <taxon>Trifolieae</taxon>
        <taxon>Trifolium</taxon>
    </lineage>
</organism>
<proteinExistence type="predicted"/>
<keyword evidence="1" id="KW-0175">Coiled coil</keyword>
<protein>
    <submittedName>
        <fullName evidence="2">Uncharacterized protein</fullName>
    </submittedName>
</protein>
<keyword evidence="3" id="KW-1185">Reference proteome</keyword>
<reference evidence="3" key="1">
    <citation type="journal article" date="2017" name="Front. Plant Sci.">
        <title>Climate Clever Clovers: New Paradigm to Reduce the Environmental Footprint of Ruminants by Breeding Low Methanogenic Forages Utilizing Haplotype Variation.</title>
        <authorList>
            <person name="Kaur P."/>
            <person name="Appels R."/>
            <person name="Bayer P.E."/>
            <person name="Keeble-Gagnere G."/>
            <person name="Wang J."/>
            <person name="Hirakawa H."/>
            <person name="Shirasawa K."/>
            <person name="Vercoe P."/>
            <person name="Stefanova K."/>
            <person name="Durmic Z."/>
            <person name="Nichols P."/>
            <person name="Revell C."/>
            <person name="Isobe S.N."/>
            <person name="Edwards D."/>
            <person name="Erskine W."/>
        </authorList>
    </citation>
    <scope>NUCLEOTIDE SEQUENCE [LARGE SCALE GENOMIC DNA]</scope>
    <source>
        <strain evidence="3">cv. Daliak</strain>
    </source>
</reference>
<dbReference type="Proteomes" id="UP000242715">
    <property type="component" value="Unassembled WGS sequence"/>
</dbReference>
<accession>A0A2Z6MWX4</accession>
<dbReference type="EMBL" id="DF973370">
    <property type="protein sequence ID" value="GAU28215.1"/>
    <property type="molecule type" value="Genomic_DNA"/>
</dbReference>
<evidence type="ECO:0000313" key="2">
    <source>
        <dbReference type="EMBL" id="GAU28215.1"/>
    </source>
</evidence>
<sequence>MKKSFSCEIRFYINSDEVYELEIPMMFSELVTDHLWLSDLRTHSSIRLNDLESYLVDDDWNQIEISCEKVNEPSNMTISWCGVHVCRQEANMEDILFEDPYLDSDLSIETENIDPDNIAECHNDIDHNQEKILLHTKTLDRSNTVASDHLANAQQKSIVTNPDDEDMEAFYAILDAETSRLSLSNDNKVISESSKRVIPSEETKKALKTLQDFLTKDFSVLLRPNEYNTMESTLDYLTHLPAEDGISVEIRSLVKEFSRQFTCWSYDYTHEGEKIEFTKAKLLKSDELEEGLEANKTLFREVKYLENELCNELEYLEERKKELEEQINAVKANISASQVAKNMASHTKREIFENAKILKVQRDELREQVHSLRDEHELAKKIQANIRDEWSKLGEKFTNIANKN</sequence>
<evidence type="ECO:0000256" key="1">
    <source>
        <dbReference type="SAM" id="Coils"/>
    </source>
</evidence>
<dbReference type="AlphaFoldDB" id="A0A2Z6MWX4"/>
<dbReference type="OrthoDB" id="1407510at2759"/>
<evidence type="ECO:0000313" key="3">
    <source>
        <dbReference type="Proteomes" id="UP000242715"/>
    </source>
</evidence>
<gene>
    <name evidence="2" type="ORF">TSUD_118220</name>
</gene>
<feature type="coiled-coil region" evidence="1">
    <location>
        <begin position="306"/>
        <end position="382"/>
    </location>
</feature>
<name>A0A2Z6MWX4_TRISU</name>